<dbReference type="InterPro" id="IPR051410">
    <property type="entry name" value="Ferric/Cupric_Reductase"/>
</dbReference>
<dbReference type="CDD" id="cd06186">
    <property type="entry name" value="NOX_Duox_like_FAD_NADP"/>
    <property type="match status" value="1"/>
</dbReference>
<keyword evidence="9" id="KW-0560">Oxidoreductase</keyword>
<dbReference type="HOGENOM" id="CLU_010365_3_1_1"/>
<dbReference type="PANTHER" id="PTHR32361:SF24">
    <property type="entry name" value="REDUCTASE, PUTATIVE (AFU_ORTHOLOGUE AFUA_3G10820)-RELATED"/>
    <property type="match status" value="1"/>
</dbReference>
<keyword evidence="4" id="KW-0813">Transport</keyword>
<dbReference type="PANTHER" id="PTHR32361">
    <property type="entry name" value="FERRIC/CUPRIC REDUCTASE TRANSMEMBRANE COMPONENT"/>
    <property type="match status" value="1"/>
</dbReference>
<dbReference type="OMA" id="NNETQRY"/>
<dbReference type="OrthoDB" id="4494341at2759"/>
<feature type="transmembrane region" description="Helical" evidence="13">
    <location>
        <begin position="272"/>
        <end position="291"/>
    </location>
</feature>
<feature type="signal peptide" evidence="14">
    <location>
        <begin position="1"/>
        <end position="19"/>
    </location>
</feature>
<evidence type="ECO:0000256" key="5">
    <source>
        <dbReference type="ARBA" id="ARBA00022475"/>
    </source>
</evidence>
<sequence length="611" mass="67939">MFDMMYAGILLAVSNVALAQHGGKPKSAADIAEEGAAELLNHKLPRNYFLALAAFACMFIFYRLMVVAVQNFRTIACLSNDTQRYFAIASPQWAKIKSMMLYAPLFRARHNREFKLSTAINMGTLPSRFQSIFLGVIVATNVVLCVYGVRWTAPRAKVLSVLRNRTGTISVANMIPMVLMAGRNNPLIPLLNVSFDSFNMMHRWLGRLAILEAIAHTLCWMISKVDTAGWSAVKASIINSNLNTTGLISAVGLVVILVQSPSAIRHAFYETFLHLHIALVVLSFIGLWMHLAELPQRSLLVATIGAWIFDRSLRFWNLFYRNVGRGGTKATIEALPGDALRVSFDVARPWKVRPGQHVYITIPSVGMWTSHPFSIAWNESGAPFSRGLNLNEKSDSIIMTHQDLQSTKSKTISVIIRRRTGFTDTLYIRAEKAGAFDGASKLTLNALVEGPYGSSRPMSSYGTVLLFAAGVGITHQVPYVRDLVAGYTAGTVAARRITLVWIVQSPDHLEWIRPWMTQILAMEKRREILGIKLFITRPRNKREVVSPSSTVQMFPGRPCVETLVGKECESQIGAMGVSVCGTGSLSDEVRRVVRSRQGWCCMDFVEESFTW</sequence>
<dbReference type="eggNOG" id="KOG0039">
    <property type="taxonomic scope" value="Eukaryota"/>
</dbReference>
<comment type="subcellular location">
    <subcellularLocation>
        <location evidence="1">Cell membrane</location>
        <topology evidence="1">Multi-pass membrane protein</topology>
    </subcellularLocation>
</comment>
<name>U1HZ75_ENDPU</name>
<keyword evidence="8 13" id="KW-1133">Transmembrane helix</keyword>
<feature type="transmembrane region" description="Helical" evidence="13">
    <location>
        <begin position="48"/>
        <end position="69"/>
    </location>
</feature>
<evidence type="ECO:0000256" key="2">
    <source>
        <dbReference type="ARBA" id="ARBA00006278"/>
    </source>
</evidence>
<dbReference type="InterPro" id="IPR013112">
    <property type="entry name" value="FAD-bd_8"/>
</dbReference>
<keyword evidence="7" id="KW-0249">Electron transport</keyword>
<comment type="catalytic activity">
    <reaction evidence="12">
        <text>2 a Fe(II)-siderophore + NADP(+) + H(+) = 2 a Fe(III)-siderophore + NADPH</text>
        <dbReference type="Rhea" id="RHEA:28795"/>
        <dbReference type="Rhea" id="RHEA-COMP:11342"/>
        <dbReference type="Rhea" id="RHEA-COMP:11344"/>
        <dbReference type="ChEBI" id="CHEBI:15378"/>
        <dbReference type="ChEBI" id="CHEBI:29033"/>
        <dbReference type="ChEBI" id="CHEBI:29034"/>
        <dbReference type="ChEBI" id="CHEBI:57783"/>
        <dbReference type="ChEBI" id="CHEBI:58349"/>
        <dbReference type="EC" id="1.16.1.9"/>
    </reaction>
</comment>
<dbReference type="RefSeq" id="XP_007786472.1">
    <property type="nucleotide sequence ID" value="XM_007788282.1"/>
</dbReference>
<dbReference type="SUPFAM" id="SSF52343">
    <property type="entry name" value="Ferredoxin reductase-like, C-terminal NADP-linked domain"/>
    <property type="match status" value="1"/>
</dbReference>
<evidence type="ECO:0000259" key="15">
    <source>
        <dbReference type="PROSITE" id="PS51384"/>
    </source>
</evidence>
<evidence type="ECO:0000256" key="12">
    <source>
        <dbReference type="ARBA" id="ARBA00048483"/>
    </source>
</evidence>
<comment type="similarity">
    <text evidence="2">Belongs to the ferric reductase (FRE) family.</text>
</comment>
<dbReference type="EMBL" id="KE720776">
    <property type="protein sequence ID" value="ERF76190.1"/>
    <property type="molecule type" value="Genomic_DNA"/>
</dbReference>
<evidence type="ECO:0000256" key="14">
    <source>
        <dbReference type="SAM" id="SignalP"/>
    </source>
</evidence>
<feature type="transmembrane region" description="Helical" evidence="13">
    <location>
        <begin position="165"/>
        <end position="183"/>
    </location>
</feature>
<protein>
    <recommendedName>
        <fullName evidence="3">ferric-chelate reductase (NADPH)</fullName>
        <ecNumber evidence="3">1.16.1.9</ecNumber>
    </recommendedName>
</protein>
<feature type="transmembrane region" description="Helical" evidence="13">
    <location>
        <begin position="132"/>
        <end position="153"/>
    </location>
</feature>
<gene>
    <name evidence="16" type="ORF">EPUS_07390</name>
</gene>
<dbReference type="InterPro" id="IPR013121">
    <property type="entry name" value="Fe_red_NAD-bd_6"/>
</dbReference>
<dbReference type="InterPro" id="IPR039261">
    <property type="entry name" value="FNR_nucleotide-bd"/>
</dbReference>
<dbReference type="GO" id="GO:0052851">
    <property type="term" value="F:ferric-chelate reductase (NADPH) activity"/>
    <property type="evidence" value="ECO:0007669"/>
    <property type="project" value="UniProtKB-EC"/>
</dbReference>
<dbReference type="Pfam" id="PF08030">
    <property type="entry name" value="NAD_binding_6"/>
    <property type="match status" value="1"/>
</dbReference>
<dbReference type="GO" id="GO:0006879">
    <property type="term" value="P:intracellular iron ion homeostasis"/>
    <property type="evidence" value="ECO:0007669"/>
    <property type="project" value="TreeGrafter"/>
</dbReference>
<proteinExistence type="inferred from homology"/>
<dbReference type="InterPro" id="IPR017938">
    <property type="entry name" value="Riboflavin_synthase-like_b-brl"/>
</dbReference>
<accession>U1HZ75</accession>
<dbReference type="GO" id="GO:0006826">
    <property type="term" value="P:iron ion transport"/>
    <property type="evidence" value="ECO:0007669"/>
    <property type="project" value="TreeGrafter"/>
</dbReference>
<keyword evidence="14" id="KW-0732">Signal</keyword>
<dbReference type="SFLD" id="SFLDS00052">
    <property type="entry name" value="Ferric_Reductase_Domain"/>
    <property type="match status" value="1"/>
</dbReference>
<evidence type="ECO:0000256" key="3">
    <source>
        <dbReference type="ARBA" id="ARBA00012668"/>
    </source>
</evidence>
<dbReference type="InterPro" id="IPR013130">
    <property type="entry name" value="Fe3_Rdtase_TM_dom"/>
</dbReference>
<dbReference type="InterPro" id="IPR017927">
    <property type="entry name" value="FAD-bd_FR_type"/>
</dbReference>
<feature type="transmembrane region" description="Helical" evidence="13">
    <location>
        <begin position="243"/>
        <end position="260"/>
    </location>
</feature>
<dbReference type="GO" id="GO:0005886">
    <property type="term" value="C:plasma membrane"/>
    <property type="evidence" value="ECO:0007669"/>
    <property type="project" value="UniProtKB-SubCell"/>
</dbReference>
<feature type="chain" id="PRO_5004612537" description="ferric-chelate reductase (NADPH)" evidence="14">
    <location>
        <begin position="20"/>
        <end position="611"/>
    </location>
</feature>
<organism evidence="16 17">
    <name type="scientific">Endocarpon pusillum (strain Z07020 / HMAS-L-300199)</name>
    <name type="common">Lichen-forming fungus</name>
    <dbReference type="NCBI Taxonomy" id="1263415"/>
    <lineage>
        <taxon>Eukaryota</taxon>
        <taxon>Fungi</taxon>
        <taxon>Dikarya</taxon>
        <taxon>Ascomycota</taxon>
        <taxon>Pezizomycotina</taxon>
        <taxon>Eurotiomycetes</taxon>
        <taxon>Chaetothyriomycetidae</taxon>
        <taxon>Verrucariales</taxon>
        <taxon>Verrucariaceae</taxon>
        <taxon>Endocarpon</taxon>
    </lineage>
</organism>
<evidence type="ECO:0000256" key="6">
    <source>
        <dbReference type="ARBA" id="ARBA00022692"/>
    </source>
</evidence>
<evidence type="ECO:0000256" key="13">
    <source>
        <dbReference type="SAM" id="Phobius"/>
    </source>
</evidence>
<dbReference type="AlphaFoldDB" id="U1HZ75"/>
<evidence type="ECO:0000313" key="17">
    <source>
        <dbReference type="Proteomes" id="UP000019373"/>
    </source>
</evidence>
<dbReference type="EC" id="1.16.1.9" evidence="3"/>
<dbReference type="SUPFAM" id="SSF63380">
    <property type="entry name" value="Riboflavin synthase domain-like"/>
    <property type="match status" value="1"/>
</dbReference>
<dbReference type="Pfam" id="PF08022">
    <property type="entry name" value="FAD_binding_8"/>
    <property type="match status" value="1"/>
</dbReference>
<evidence type="ECO:0000256" key="11">
    <source>
        <dbReference type="ARBA" id="ARBA00023136"/>
    </source>
</evidence>
<evidence type="ECO:0000256" key="4">
    <source>
        <dbReference type="ARBA" id="ARBA00022448"/>
    </source>
</evidence>
<keyword evidence="6 13" id="KW-0812">Transmembrane</keyword>
<feature type="transmembrane region" description="Helical" evidence="13">
    <location>
        <begin position="204"/>
        <end position="223"/>
    </location>
</feature>
<keyword evidence="11 13" id="KW-0472">Membrane</keyword>
<dbReference type="SFLD" id="SFLDG01168">
    <property type="entry name" value="Ferric_reductase_subgroup_(FRE"/>
    <property type="match status" value="1"/>
</dbReference>
<keyword evidence="10" id="KW-0406">Ion transport</keyword>
<dbReference type="GO" id="GO:0015677">
    <property type="term" value="P:copper ion import"/>
    <property type="evidence" value="ECO:0007669"/>
    <property type="project" value="TreeGrafter"/>
</dbReference>
<dbReference type="Pfam" id="PF01794">
    <property type="entry name" value="Ferric_reduct"/>
    <property type="match status" value="1"/>
</dbReference>
<dbReference type="GeneID" id="19242274"/>
<keyword evidence="5" id="KW-1003">Cell membrane</keyword>
<evidence type="ECO:0000256" key="7">
    <source>
        <dbReference type="ARBA" id="ARBA00022982"/>
    </source>
</evidence>
<feature type="domain" description="FAD-binding FR-type" evidence="15">
    <location>
        <begin position="322"/>
        <end position="458"/>
    </location>
</feature>
<evidence type="ECO:0000256" key="8">
    <source>
        <dbReference type="ARBA" id="ARBA00022989"/>
    </source>
</evidence>
<evidence type="ECO:0000313" key="16">
    <source>
        <dbReference type="EMBL" id="ERF76190.1"/>
    </source>
</evidence>
<dbReference type="PROSITE" id="PS51384">
    <property type="entry name" value="FAD_FR"/>
    <property type="match status" value="1"/>
</dbReference>
<keyword evidence="17" id="KW-1185">Reference proteome</keyword>
<reference evidence="17" key="1">
    <citation type="journal article" date="2014" name="BMC Genomics">
        <title>Genome characteristics reveal the impact of lichenization on lichen-forming fungus Endocarpon pusillum Hedwig (Verrucariales, Ascomycota).</title>
        <authorList>
            <person name="Wang Y.-Y."/>
            <person name="Liu B."/>
            <person name="Zhang X.-Y."/>
            <person name="Zhou Q.-M."/>
            <person name="Zhang T."/>
            <person name="Li H."/>
            <person name="Yu Y.-F."/>
            <person name="Zhang X.-L."/>
            <person name="Hao X.-Y."/>
            <person name="Wang M."/>
            <person name="Wang L."/>
            <person name="Wei J.-C."/>
        </authorList>
    </citation>
    <scope>NUCLEOTIDE SEQUENCE [LARGE SCALE GENOMIC DNA]</scope>
    <source>
        <strain evidence="17">Z07020 / HMAS-L-300199</strain>
    </source>
</reference>
<evidence type="ECO:0000256" key="10">
    <source>
        <dbReference type="ARBA" id="ARBA00023065"/>
    </source>
</evidence>
<dbReference type="Proteomes" id="UP000019373">
    <property type="component" value="Unassembled WGS sequence"/>
</dbReference>
<evidence type="ECO:0000256" key="1">
    <source>
        <dbReference type="ARBA" id="ARBA00004651"/>
    </source>
</evidence>
<evidence type="ECO:0000256" key="9">
    <source>
        <dbReference type="ARBA" id="ARBA00023002"/>
    </source>
</evidence>
<dbReference type="Gene3D" id="3.40.50.80">
    <property type="entry name" value="Nucleotide-binding domain of ferredoxin-NADP reductase (FNR) module"/>
    <property type="match status" value="1"/>
</dbReference>